<organism evidence="4 5">
    <name type="scientific">Tripterygium wilfordii</name>
    <name type="common">Thunder God vine</name>
    <dbReference type="NCBI Taxonomy" id="458696"/>
    <lineage>
        <taxon>Eukaryota</taxon>
        <taxon>Viridiplantae</taxon>
        <taxon>Streptophyta</taxon>
        <taxon>Embryophyta</taxon>
        <taxon>Tracheophyta</taxon>
        <taxon>Spermatophyta</taxon>
        <taxon>Magnoliopsida</taxon>
        <taxon>eudicotyledons</taxon>
        <taxon>Gunneridae</taxon>
        <taxon>Pentapetalae</taxon>
        <taxon>rosids</taxon>
        <taxon>fabids</taxon>
        <taxon>Celastrales</taxon>
        <taxon>Celastraceae</taxon>
        <taxon>Tripterygium</taxon>
    </lineage>
</organism>
<gene>
    <name evidence="4" type="ORF">HS088_TW19G00179</name>
</gene>
<name>A0A7J7C9P8_TRIWF</name>
<evidence type="ECO:0000256" key="1">
    <source>
        <dbReference type="ARBA" id="ARBA00010820"/>
    </source>
</evidence>
<evidence type="ECO:0000259" key="3">
    <source>
        <dbReference type="Pfam" id="PF04504"/>
    </source>
</evidence>
<proteinExistence type="inferred from homology"/>
<accession>A0A7J7C9P8</accession>
<protein>
    <recommendedName>
        <fullName evidence="3">Glabrous enhancer-binding protein-like DBD domain-containing protein</fullName>
    </recommendedName>
</protein>
<dbReference type="AlphaFoldDB" id="A0A7J7C9P8"/>
<sequence>MMQNARQNGALEPYLKRLSSDVETQIGFFKGALHHYEVYKIYPFDNAISLRWFTKYGLQVDVSVEEVFNAAIELWLQYEHRLSDVSQKLDKYWRPDEERVFEWAHKIWGNPQGIEISESGNDNYDDDDFQGAVKKRKKNEEGSEDATLTYADIRIMTSILGFLAQRRRYPFYDENDAIDFMENWLLVRSTFDEFKKMLEKLRDRYKNAGKRPINATSFKSPKEKAYELVYKIWG</sequence>
<keyword evidence="5" id="KW-1185">Reference proteome</keyword>
<feature type="domain" description="Glabrous enhancer-binding protein-like DBD" evidence="3">
    <location>
        <begin position="152"/>
        <end position="234"/>
    </location>
</feature>
<evidence type="ECO:0000256" key="2">
    <source>
        <dbReference type="SAM" id="MobiDB-lite"/>
    </source>
</evidence>
<reference evidence="4 5" key="1">
    <citation type="journal article" date="2020" name="Nat. Commun.">
        <title>Genome of Tripterygium wilfordii and identification of cytochrome P450 involved in triptolide biosynthesis.</title>
        <authorList>
            <person name="Tu L."/>
            <person name="Su P."/>
            <person name="Zhang Z."/>
            <person name="Gao L."/>
            <person name="Wang J."/>
            <person name="Hu T."/>
            <person name="Zhou J."/>
            <person name="Zhang Y."/>
            <person name="Zhao Y."/>
            <person name="Liu Y."/>
            <person name="Song Y."/>
            <person name="Tong Y."/>
            <person name="Lu Y."/>
            <person name="Yang J."/>
            <person name="Xu C."/>
            <person name="Jia M."/>
            <person name="Peters R.J."/>
            <person name="Huang L."/>
            <person name="Gao W."/>
        </authorList>
    </citation>
    <scope>NUCLEOTIDE SEQUENCE [LARGE SCALE GENOMIC DNA]</scope>
    <source>
        <strain evidence="5">cv. XIE 37</strain>
        <tissue evidence="4">Leaf</tissue>
    </source>
</reference>
<dbReference type="Proteomes" id="UP000593562">
    <property type="component" value="Unassembled WGS sequence"/>
</dbReference>
<dbReference type="InterPro" id="IPR053932">
    <property type="entry name" value="GeBP-like_DBD"/>
</dbReference>
<comment type="similarity">
    <text evidence="1">Belongs to the GeBP family.</text>
</comment>
<dbReference type="EMBL" id="JAAARO010000019">
    <property type="protein sequence ID" value="KAF5730587.1"/>
    <property type="molecule type" value="Genomic_DNA"/>
</dbReference>
<comment type="caution">
    <text evidence="4">The sequence shown here is derived from an EMBL/GenBank/DDBJ whole genome shotgun (WGS) entry which is preliminary data.</text>
</comment>
<dbReference type="InParanoid" id="A0A7J7C9P8"/>
<evidence type="ECO:0000313" key="4">
    <source>
        <dbReference type="EMBL" id="KAF5730587.1"/>
    </source>
</evidence>
<dbReference type="Pfam" id="PF04504">
    <property type="entry name" value="GeBP-like_DBD"/>
    <property type="match status" value="1"/>
</dbReference>
<feature type="region of interest" description="Disordered" evidence="2">
    <location>
        <begin position="117"/>
        <end position="138"/>
    </location>
</feature>
<evidence type="ECO:0000313" key="5">
    <source>
        <dbReference type="Proteomes" id="UP000593562"/>
    </source>
</evidence>